<dbReference type="SUPFAM" id="SSF47336">
    <property type="entry name" value="ACP-like"/>
    <property type="match status" value="1"/>
</dbReference>
<keyword evidence="4" id="KW-0012">Acyltransferase</keyword>
<dbReference type="PROSITE" id="PS50075">
    <property type="entry name" value="CARRIER"/>
    <property type="match status" value="1"/>
</dbReference>
<dbReference type="InterPro" id="IPR036736">
    <property type="entry name" value="ACP-like_sf"/>
</dbReference>
<dbReference type="SUPFAM" id="SSF55048">
    <property type="entry name" value="Probable ACP-binding domain of malonyl-CoA ACP transacylase"/>
    <property type="match status" value="1"/>
</dbReference>
<dbReference type="InterPro" id="IPR009081">
    <property type="entry name" value="PP-bd_ACP"/>
</dbReference>
<accession>A0ABV4QWW7</accession>
<sequence>MPGEQRAYEDSLDIAVIGMAGRFPQARDVTEFWRNLRSGKISLEHLGEADLRERGVPRELISDPQYVAAGNLLDGIELFDADFFGYGPREAELIDPQHRILLECAWTALENAGYAPERYDGLIGIYAGAGNNTYLLHNIASYGELIETMGGNQVMLANGTDFLATRVAYKLGFEGPSVSVQSACSTSLVAVALACQSLLAFQCDMVLAGGVSVDVLKQRGYLYNRDGLYSPDGLCRPFDAAAQGTSAGNGVGLVVLKRLADAVADGDRVHAVIKGSAINNDGSRRAGFTAPSPESQALAITTALAAADVEPRTVGFVEAHGTATVLGDPIEVAALNAAFGGRPAGRARCALGSVKGNIGHLDAAAGVAGLIKAILAVEHGEIPPTAHFTEPNPRIDFAAGPFFVNSEPVPWPVDEGPRRAGVSSFGLGGTNAHVVLEQAPPRPPAPEPDTRPQLLVISAKTPDALESATDGLAGYLGGSPETALADVAFTLQNGRTAFRHRRVLVCGDAEDGRRILEDRDDGRLLTGEAPAAGSRPVAFMFTGAGSEYPGMGARLHRDQPVFRAAFDRCAAILRPHLGLDIAEVVFAREDRPSSGETPAAGFDLRRLRSRERSDHPLHRPLLCHPATFAVEYALVELWRSWGVTPDAMIGHSFGEHVAACVAGVLPLEEALSLAVARARLVEEQPAGAMVAVALGPEEIVRFLGEEVALAAVNSPQTCVLSGAEAAVKDVVGELDAEGIGCRPLPTGTASHSPLVGPVAEAYADMLTGVRLRPPRLRFVSTVTGTWITDEQATSPAYWARQMRETVRFADGVATLWSDPRTVLLEIGPGQALCSAALQHPAKRRAADPVAVPSMPDGHDRTGESAAVQRSLGRLWLAGVPVDWAALHPGVRRRVALPTYPFQRRRYWLDAGERGGRVAGTPGRRGAAPDDWLYTPTWQRTDAVPAEPPDGPAGRRWLVFADEHGLAARLVARLRAAGAEVITVTAGGGAGDHTLNPHRADDYRALAETLRSTGGIPGRVLHCWGVGPVADRSAGPETTREVLARGFHSLAGWLRASAPELLSEPVRWDVLTSGVHAVTGEEPVCPAKATGGAIGMIAVQEYPFLSCRQLDVLVPRAEEEAERLTGRLMAELLTPREEADVALRGPHRWVRSFLPLRRPGPDRSLLRPGGVYMITGGLGRIGLVLARCLAESVKARLVLVGRTGLPPAATWDDPDHPEPVRAAVGAVRDLRALGAQVMVAAADVADEDRMRRLVERVAAEFGPLNGVIHAAGVTGARAHRFLADLDPAEGEVHFRPKLHGVHVLDRVLQGHDLDFAILCSSLSPLLGGLGFGAYAAANAFMDAYAQRPGSRWVSVNWEGWRFPNDESDVGATLRKLVISPEEGREVFESLLSRPLPPQVVVSTGDLAQRRRQWSAPGEAPQPVTALHPRPGLGNPYVAPDGETERRIAEIWQSLLGIDRVGANDSFFELGGTSLLGIQVIHRLRRDLGLAAPLTVLYEGPTVRTMARLVDEIGERSG</sequence>
<comment type="caution">
    <text evidence="8">The sequence shown here is derived from an EMBL/GenBank/DDBJ whole genome shotgun (WGS) entry which is preliminary data.</text>
</comment>
<dbReference type="Gene3D" id="3.40.47.10">
    <property type="match status" value="1"/>
</dbReference>
<keyword evidence="1" id="KW-0596">Phosphopantetheine</keyword>
<dbReference type="PROSITE" id="PS52004">
    <property type="entry name" value="KS3_2"/>
    <property type="match status" value="1"/>
</dbReference>
<proteinExistence type="predicted"/>
<dbReference type="RefSeq" id="WP_371941762.1">
    <property type="nucleotide sequence ID" value="NZ_JAXCEH010000008.1"/>
</dbReference>
<evidence type="ECO:0000259" key="6">
    <source>
        <dbReference type="PROSITE" id="PS50075"/>
    </source>
</evidence>
<keyword evidence="2" id="KW-0597">Phosphoprotein</keyword>
<dbReference type="InterPro" id="IPR057326">
    <property type="entry name" value="KR_dom"/>
</dbReference>
<dbReference type="InterPro" id="IPR050091">
    <property type="entry name" value="PKS_NRPS_Biosynth_Enz"/>
</dbReference>
<dbReference type="InterPro" id="IPR014031">
    <property type="entry name" value="Ketoacyl_synth_C"/>
</dbReference>
<dbReference type="Pfam" id="PF00109">
    <property type="entry name" value="ketoacyl-synt"/>
    <property type="match status" value="1"/>
</dbReference>
<dbReference type="InterPro" id="IPR014043">
    <property type="entry name" value="Acyl_transferase_dom"/>
</dbReference>
<dbReference type="SUPFAM" id="SSF51735">
    <property type="entry name" value="NAD(P)-binding Rossmann-fold domains"/>
    <property type="match status" value="2"/>
</dbReference>
<keyword evidence="9" id="KW-1185">Reference proteome</keyword>
<evidence type="ECO:0000313" key="9">
    <source>
        <dbReference type="Proteomes" id="UP001569904"/>
    </source>
</evidence>
<feature type="domain" description="Ketosynthase family 3 (KS3)" evidence="7">
    <location>
        <begin position="11"/>
        <end position="438"/>
    </location>
</feature>
<dbReference type="PANTHER" id="PTHR43775">
    <property type="entry name" value="FATTY ACID SYNTHASE"/>
    <property type="match status" value="1"/>
</dbReference>
<organism evidence="8 9">
    <name type="scientific">Actinomadura chokoriensis</name>
    <dbReference type="NCBI Taxonomy" id="454156"/>
    <lineage>
        <taxon>Bacteria</taxon>
        <taxon>Bacillati</taxon>
        <taxon>Actinomycetota</taxon>
        <taxon>Actinomycetes</taxon>
        <taxon>Streptosporangiales</taxon>
        <taxon>Thermomonosporaceae</taxon>
        <taxon>Actinomadura</taxon>
    </lineage>
</organism>
<evidence type="ECO:0000259" key="7">
    <source>
        <dbReference type="PROSITE" id="PS52004"/>
    </source>
</evidence>
<dbReference type="Pfam" id="PF02801">
    <property type="entry name" value="Ketoacyl-synt_C"/>
    <property type="match status" value="1"/>
</dbReference>
<feature type="domain" description="Carrier" evidence="6">
    <location>
        <begin position="1437"/>
        <end position="1512"/>
    </location>
</feature>
<keyword evidence="3" id="KW-0808">Transferase</keyword>
<dbReference type="SMART" id="SM00825">
    <property type="entry name" value="PKS_KS"/>
    <property type="match status" value="1"/>
</dbReference>
<dbReference type="InterPro" id="IPR013968">
    <property type="entry name" value="PKS_KR"/>
</dbReference>
<gene>
    <name evidence="8" type="ORF">SM436_15385</name>
</gene>
<dbReference type="CDD" id="cd08953">
    <property type="entry name" value="KR_2_SDR_x"/>
    <property type="match status" value="1"/>
</dbReference>
<dbReference type="SMART" id="SM00822">
    <property type="entry name" value="PKS_KR"/>
    <property type="match status" value="1"/>
</dbReference>
<evidence type="ECO:0000313" key="8">
    <source>
        <dbReference type="EMBL" id="MFA1555071.1"/>
    </source>
</evidence>
<dbReference type="CDD" id="cd00833">
    <property type="entry name" value="PKS"/>
    <property type="match status" value="1"/>
</dbReference>
<dbReference type="InterPro" id="IPR016039">
    <property type="entry name" value="Thiolase-like"/>
</dbReference>
<dbReference type="InterPro" id="IPR016036">
    <property type="entry name" value="Malonyl_transacylase_ACP-bd"/>
</dbReference>
<dbReference type="InterPro" id="IPR020806">
    <property type="entry name" value="PKS_PP-bd"/>
</dbReference>
<dbReference type="Gene3D" id="3.40.50.720">
    <property type="entry name" value="NAD(P)-binding Rossmann-like Domain"/>
    <property type="match status" value="1"/>
</dbReference>
<dbReference type="InterPro" id="IPR020841">
    <property type="entry name" value="PKS_Beta-ketoAc_synthase_dom"/>
</dbReference>
<evidence type="ECO:0000256" key="2">
    <source>
        <dbReference type="ARBA" id="ARBA00022553"/>
    </source>
</evidence>
<dbReference type="EMBL" id="JAXCEH010000008">
    <property type="protein sequence ID" value="MFA1555071.1"/>
    <property type="molecule type" value="Genomic_DNA"/>
</dbReference>
<dbReference type="InterPro" id="IPR001227">
    <property type="entry name" value="Ac_transferase_dom_sf"/>
</dbReference>
<evidence type="ECO:0000256" key="4">
    <source>
        <dbReference type="ARBA" id="ARBA00023315"/>
    </source>
</evidence>
<dbReference type="InterPro" id="IPR032821">
    <property type="entry name" value="PKS_assoc"/>
</dbReference>
<dbReference type="PANTHER" id="PTHR43775:SF51">
    <property type="entry name" value="INACTIVE PHENOLPHTHIOCEROL SYNTHESIS POLYKETIDE SYNTHASE TYPE I PKS1-RELATED"/>
    <property type="match status" value="1"/>
</dbReference>
<dbReference type="Pfam" id="PF00550">
    <property type="entry name" value="PP-binding"/>
    <property type="match status" value="1"/>
</dbReference>
<dbReference type="Pfam" id="PF16197">
    <property type="entry name" value="KAsynt_C_assoc"/>
    <property type="match status" value="1"/>
</dbReference>
<dbReference type="Proteomes" id="UP001569904">
    <property type="component" value="Unassembled WGS sequence"/>
</dbReference>
<dbReference type="Pfam" id="PF08659">
    <property type="entry name" value="KR"/>
    <property type="match status" value="1"/>
</dbReference>
<evidence type="ECO:0000256" key="5">
    <source>
        <dbReference type="SAM" id="MobiDB-lite"/>
    </source>
</evidence>
<reference evidence="8 9" key="1">
    <citation type="submission" date="2023-11" db="EMBL/GenBank/DDBJ databases">
        <title>Actinomadura monticuli sp. nov., isolated from volcanic ash.</title>
        <authorList>
            <person name="Lee S.D."/>
            <person name="Yang H."/>
            <person name="Kim I.S."/>
        </authorList>
    </citation>
    <scope>NUCLEOTIDE SEQUENCE [LARGE SCALE GENOMIC DNA]</scope>
    <source>
        <strain evidence="8 9">DSM 45346</strain>
    </source>
</reference>
<evidence type="ECO:0000256" key="3">
    <source>
        <dbReference type="ARBA" id="ARBA00022679"/>
    </source>
</evidence>
<dbReference type="Gene3D" id="3.30.70.250">
    <property type="entry name" value="Malonyl-CoA ACP transacylase, ACP-binding"/>
    <property type="match status" value="1"/>
</dbReference>
<dbReference type="InterPro" id="IPR018201">
    <property type="entry name" value="Ketoacyl_synth_AS"/>
</dbReference>
<dbReference type="InterPro" id="IPR014030">
    <property type="entry name" value="Ketoacyl_synth_N"/>
</dbReference>
<dbReference type="InterPro" id="IPR016035">
    <property type="entry name" value="Acyl_Trfase/lysoPLipase"/>
</dbReference>
<protein>
    <submittedName>
        <fullName evidence="8">SDR family NAD(P)-dependent oxidoreductase</fullName>
    </submittedName>
</protein>
<evidence type="ECO:0000256" key="1">
    <source>
        <dbReference type="ARBA" id="ARBA00022450"/>
    </source>
</evidence>
<dbReference type="PROSITE" id="PS00606">
    <property type="entry name" value="KS3_1"/>
    <property type="match status" value="1"/>
</dbReference>
<feature type="region of interest" description="Disordered" evidence="5">
    <location>
        <begin position="1409"/>
        <end position="1432"/>
    </location>
</feature>
<dbReference type="Gene3D" id="3.40.366.10">
    <property type="entry name" value="Malonyl-Coenzyme A Acyl Carrier Protein, domain 2"/>
    <property type="match status" value="1"/>
</dbReference>
<dbReference type="Gene3D" id="3.30.70.3290">
    <property type="match status" value="1"/>
</dbReference>
<dbReference type="SMART" id="SM00827">
    <property type="entry name" value="PKS_AT"/>
    <property type="match status" value="1"/>
</dbReference>
<dbReference type="SUPFAM" id="SSF52151">
    <property type="entry name" value="FabD/lysophospholipase-like"/>
    <property type="match status" value="1"/>
</dbReference>
<dbReference type="Gene3D" id="1.10.1200.10">
    <property type="entry name" value="ACP-like"/>
    <property type="match status" value="1"/>
</dbReference>
<name>A0ABV4QWW7_9ACTN</name>
<dbReference type="SUPFAM" id="SSF53901">
    <property type="entry name" value="Thiolase-like"/>
    <property type="match status" value="1"/>
</dbReference>
<dbReference type="Pfam" id="PF00698">
    <property type="entry name" value="Acyl_transf_1"/>
    <property type="match status" value="1"/>
</dbReference>
<dbReference type="SMART" id="SM00823">
    <property type="entry name" value="PKS_PP"/>
    <property type="match status" value="1"/>
</dbReference>
<dbReference type="InterPro" id="IPR036291">
    <property type="entry name" value="NAD(P)-bd_dom_sf"/>
</dbReference>